<dbReference type="PIRSF" id="PIRSF001123">
    <property type="entry name" value="PepA_GA"/>
    <property type="match status" value="1"/>
</dbReference>
<feature type="binding site" evidence="8">
    <location>
        <position position="170"/>
    </location>
    <ligand>
        <name>Zn(2+)</name>
        <dbReference type="ChEBI" id="CHEBI:29105"/>
        <label>2</label>
    </ligand>
</feature>
<dbReference type="GO" id="GO:0046872">
    <property type="term" value="F:metal ion binding"/>
    <property type="evidence" value="ECO:0007669"/>
    <property type="project" value="UniProtKB-UniRule"/>
</dbReference>
<evidence type="ECO:0000313" key="10">
    <source>
        <dbReference type="Proteomes" id="UP000647416"/>
    </source>
</evidence>
<accession>A0A926IT30</accession>
<dbReference type="GO" id="GO:0004177">
    <property type="term" value="F:aminopeptidase activity"/>
    <property type="evidence" value="ECO:0007669"/>
    <property type="project" value="UniProtKB-UniRule"/>
</dbReference>
<evidence type="ECO:0000313" key="9">
    <source>
        <dbReference type="EMBL" id="MBC8596999.1"/>
    </source>
</evidence>
<dbReference type="PANTHER" id="PTHR32481">
    <property type="entry name" value="AMINOPEPTIDASE"/>
    <property type="match status" value="1"/>
</dbReference>
<evidence type="ECO:0000256" key="7">
    <source>
        <dbReference type="PIRSR" id="PIRSR001123-1"/>
    </source>
</evidence>
<dbReference type="EMBL" id="JACRTE010000012">
    <property type="protein sequence ID" value="MBC8596999.1"/>
    <property type="molecule type" value="Genomic_DNA"/>
</dbReference>
<comment type="cofactor">
    <cofactor evidence="8">
        <name>a divalent metal cation</name>
        <dbReference type="ChEBI" id="CHEBI:60240"/>
    </cofactor>
    <text evidence="8">Binds 2 divalent metal cations per subunit.</text>
</comment>
<reference evidence="9" key="1">
    <citation type="submission" date="2020-08" db="EMBL/GenBank/DDBJ databases">
        <title>Genome public.</title>
        <authorList>
            <person name="Liu C."/>
            <person name="Sun Q."/>
        </authorList>
    </citation>
    <scope>NUCLEOTIDE SEQUENCE</scope>
    <source>
        <strain evidence="9">NSJ-50</strain>
    </source>
</reference>
<gene>
    <name evidence="9" type="ORF">H8706_08975</name>
</gene>
<dbReference type="Gene3D" id="3.40.630.10">
    <property type="entry name" value="Zn peptidases"/>
    <property type="match status" value="1"/>
</dbReference>
<keyword evidence="10" id="KW-1185">Reference proteome</keyword>
<sequence length="345" mass="38066">MLKTLTEINAVSGDEDLLAEFIVKNIKPYATDIKIDTMGNVIAFKKGRKGGKLTHMLAAHMDEVGFIITKITENGFLKFEEVGGISDQILLTQRVEIGENKVKGILGVKAVHLQSKDERESLIKKKNMYIDIGAKDKADAEKRVKIGDYATFCSKYTEFGTDKIKAKALDDRVGVYTLLELIKDEYDEDIYFCFTVQEEVGLRGAKIVSHRLNADTCLVLEGTNAADVDGVPKHKQVTVLGDGPALSIMDRASISNKKYNEFIEITAKNEGLKYQYKKTVMGGNDAGSVSTASDGCATAVISLPTRYIHSPISVAKKSDIADMVKLARGVLKNLHKFDLDMKVRF</sequence>
<evidence type="ECO:0000256" key="5">
    <source>
        <dbReference type="ARBA" id="ARBA00022801"/>
    </source>
</evidence>
<dbReference type="CDD" id="cd05656">
    <property type="entry name" value="M42_Frv"/>
    <property type="match status" value="1"/>
</dbReference>
<feature type="binding site" evidence="8">
    <location>
        <position position="221"/>
    </location>
    <ligand>
        <name>Zn(2+)</name>
        <dbReference type="ChEBI" id="CHEBI:29105"/>
        <label>1</label>
    </ligand>
</feature>
<proteinExistence type="inferred from homology"/>
<comment type="caution">
    <text evidence="9">The sequence shown here is derived from an EMBL/GenBank/DDBJ whole genome shotgun (WGS) entry which is preliminary data.</text>
</comment>
<feature type="binding site" evidence="8">
    <location>
        <position position="60"/>
    </location>
    <ligand>
        <name>Zn(2+)</name>
        <dbReference type="ChEBI" id="CHEBI:29105"/>
        <label>1</label>
    </ligand>
</feature>
<name>A0A926IT30_9FIRM</name>
<dbReference type="Pfam" id="PF05343">
    <property type="entry name" value="Peptidase_M42"/>
    <property type="match status" value="1"/>
</dbReference>
<protein>
    <submittedName>
        <fullName evidence="9">M42 family metallopeptidase</fullName>
    </submittedName>
</protein>
<dbReference type="Proteomes" id="UP000647416">
    <property type="component" value="Unassembled WGS sequence"/>
</dbReference>
<dbReference type="AlphaFoldDB" id="A0A926IT30"/>
<evidence type="ECO:0000256" key="3">
    <source>
        <dbReference type="ARBA" id="ARBA00022670"/>
    </source>
</evidence>
<evidence type="ECO:0000256" key="6">
    <source>
        <dbReference type="PIRNR" id="PIRNR001123"/>
    </source>
</evidence>
<dbReference type="SUPFAM" id="SSF101821">
    <property type="entry name" value="Aminopeptidase/glucanase lid domain"/>
    <property type="match status" value="1"/>
</dbReference>
<dbReference type="PANTHER" id="PTHR32481:SF5">
    <property type="entry name" value="ENDOGLUCANASE"/>
    <property type="match status" value="1"/>
</dbReference>
<feature type="binding site" evidence="8">
    <location>
        <position position="309"/>
    </location>
    <ligand>
        <name>Zn(2+)</name>
        <dbReference type="ChEBI" id="CHEBI:29105"/>
        <label>2</label>
    </ligand>
</feature>
<keyword evidence="4 8" id="KW-0479">Metal-binding</keyword>
<dbReference type="RefSeq" id="WP_262432369.1">
    <property type="nucleotide sequence ID" value="NZ_JACRTE010000012.1"/>
</dbReference>
<keyword evidence="5" id="KW-0378">Hydrolase</keyword>
<feature type="binding site" evidence="8">
    <location>
        <position position="199"/>
    </location>
    <ligand>
        <name>Zn(2+)</name>
        <dbReference type="ChEBI" id="CHEBI:29105"/>
        <label>2</label>
    </ligand>
</feature>
<comment type="similarity">
    <text evidence="1 6">Belongs to the peptidase M42 family.</text>
</comment>
<keyword evidence="3" id="KW-0645">Protease</keyword>
<dbReference type="GO" id="GO:0006508">
    <property type="term" value="P:proteolysis"/>
    <property type="evidence" value="ECO:0007669"/>
    <property type="project" value="UniProtKB-KW"/>
</dbReference>
<dbReference type="Gene3D" id="2.40.30.40">
    <property type="entry name" value="Peptidase M42, domain 2"/>
    <property type="match status" value="1"/>
</dbReference>
<dbReference type="SUPFAM" id="SSF53187">
    <property type="entry name" value="Zn-dependent exopeptidases"/>
    <property type="match status" value="1"/>
</dbReference>
<evidence type="ECO:0000256" key="1">
    <source>
        <dbReference type="ARBA" id="ARBA00006272"/>
    </source>
</evidence>
<evidence type="ECO:0000256" key="2">
    <source>
        <dbReference type="ARBA" id="ARBA00022438"/>
    </source>
</evidence>
<organism evidence="9 10">
    <name type="scientific">Qingrenia yutianensis</name>
    <dbReference type="NCBI Taxonomy" id="2763676"/>
    <lineage>
        <taxon>Bacteria</taxon>
        <taxon>Bacillati</taxon>
        <taxon>Bacillota</taxon>
        <taxon>Clostridia</taxon>
        <taxon>Eubacteriales</taxon>
        <taxon>Oscillospiraceae</taxon>
        <taxon>Qingrenia</taxon>
    </lineage>
</organism>
<dbReference type="InterPro" id="IPR008007">
    <property type="entry name" value="Peptidase_M42"/>
</dbReference>
<dbReference type="InterPro" id="IPR023367">
    <property type="entry name" value="Peptidase_M42_dom2"/>
</dbReference>
<dbReference type="InterPro" id="IPR051464">
    <property type="entry name" value="Peptidase_M42_aminopept"/>
</dbReference>
<evidence type="ECO:0000256" key="4">
    <source>
        <dbReference type="ARBA" id="ARBA00022723"/>
    </source>
</evidence>
<feature type="active site" description="Proton acceptor" evidence="7">
    <location>
        <position position="198"/>
    </location>
</feature>
<evidence type="ECO:0000256" key="8">
    <source>
        <dbReference type="PIRSR" id="PIRSR001123-2"/>
    </source>
</evidence>
<keyword evidence="2" id="KW-0031">Aminopeptidase</keyword>
<feature type="binding site" evidence="8">
    <location>
        <position position="170"/>
    </location>
    <ligand>
        <name>Zn(2+)</name>
        <dbReference type="ChEBI" id="CHEBI:29105"/>
        <label>1</label>
    </ligand>
</feature>